<feature type="transmembrane region" description="Helical" evidence="2">
    <location>
        <begin position="174"/>
        <end position="198"/>
    </location>
</feature>
<evidence type="ECO:0000256" key="1">
    <source>
        <dbReference type="SAM" id="MobiDB-lite"/>
    </source>
</evidence>
<proteinExistence type="predicted"/>
<feature type="compositionally biased region" description="Polar residues" evidence="1">
    <location>
        <begin position="284"/>
        <end position="293"/>
    </location>
</feature>
<feature type="transmembrane region" description="Helical" evidence="2">
    <location>
        <begin position="66"/>
        <end position="86"/>
    </location>
</feature>
<keyword evidence="2" id="KW-0472">Membrane</keyword>
<feature type="domain" description="DUF6534" evidence="3">
    <location>
        <begin position="184"/>
        <end position="269"/>
    </location>
</feature>
<keyword evidence="5" id="KW-1185">Reference proteome</keyword>
<feature type="compositionally biased region" description="Basic and acidic residues" evidence="1">
    <location>
        <begin position="316"/>
        <end position="337"/>
    </location>
</feature>
<evidence type="ECO:0000256" key="2">
    <source>
        <dbReference type="SAM" id="Phobius"/>
    </source>
</evidence>
<reference evidence="4 5" key="1">
    <citation type="journal article" date="2024" name="J Genomics">
        <title>Draft genome sequencing and assembly of Favolaschia claudopus CIRM-BRFM 2984 isolated from oak limbs.</title>
        <authorList>
            <person name="Navarro D."/>
            <person name="Drula E."/>
            <person name="Chaduli D."/>
            <person name="Cazenave R."/>
            <person name="Ahrendt S."/>
            <person name="Wang J."/>
            <person name="Lipzen A."/>
            <person name="Daum C."/>
            <person name="Barry K."/>
            <person name="Grigoriev I.V."/>
            <person name="Favel A."/>
            <person name="Rosso M.N."/>
            <person name="Martin F."/>
        </authorList>
    </citation>
    <scope>NUCLEOTIDE SEQUENCE [LARGE SCALE GENOMIC DNA]</scope>
    <source>
        <strain evidence="4 5">CIRM-BRFM 2984</strain>
    </source>
</reference>
<comment type="caution">
    <text evidence="4">The sequence shown here is derived from an EMBL/GenBank/DDBJ whole genome shotgun (WGS) entry which is preliminary data.</text>
</comment>
<accession>A0AAW0C266</accession>
<dbReference type="Proteomes" id="UP001362999">
    <property type="component" value="Unassembled WGS sequence"/>
</dbReference>
<dbReference type="InterPro" id="IPR045339">
    <property type="entry name" value="DUF6534"/>
</dbReference>
<feature type="transmembrane region" description="Helical" evidence="2">
    <location>
        <begin position="210"/>
        <end position="231"/>
    </location>
</feature>
<evidence type="ECO:0000259" key="3">
    <source>
        <dbReference type="Pfam" id="PF20152"/>
    </source>
</evidence>
<keyword evidence="2" id="KW-1133">Transmembrane helix</keyword>
<dbReference type="PANTHER" id="PTHR40465:SF1">
    <property type="entry name" value="DUF6534 DOMAIN-CONTAINING PROTEIN"/>
    <property type="match status" value="1"/>
</dbReference>
<feature type="transmembrane region" description="Helical" evidence="2">
    <location>
        <begin position="6"/>
        <end position="31"/>
    </location>
</feature>
<sequence length="352" mass="38735">MASDTALLVGLDLIGVLINTLLYGFVLGQFLTYFNNTTRASIFGASQGTLHIPATGAKDTYWIRGIVWGLFFLDTLHSAVEFYAVWDVSVNHFGDLASFAIVSWVIPFTATADAFAALMTQTFLIYRVYMLKMHPVIVAFLIITSVLSFAFGCTAGIYSGVLGRVDKFAPLTKWVILWLTFQSAADLGISISLIISLLRSRTGFRKTDTMINRLIIGAIETGVFAAAFAMGDLFSFTFFQTSNLYLLFAFPIGRIYTNTLLHVLNSRDSIRNASQTTGPISLSEVLTDNNRGQGPQHHGGHSNKQSQNISFPYGKEGSEVEVDTRSHTREDSADYKSKSQIMVGVEQTVHVS</sequence>
<feature type="transmembrane region" description="Helical" evidence="2">
    <location>
        <begin position="136"/>
        <end position="162"/>
    </location>
</feature>
<evidence type="ECO:0000313" key="5">
    <source>
        <dbReference type="Proteomes" id="UP001362999"/>
    </source>
</evidence>
<feature type="transmembrane region" description="Helical" evidence="2">
    <location>
        <begin position="243"/>
        <end position="264"/>
    </location>
</feature>
<dbReference type="Pfam" id="PF20152">
    <property type="entry name" value="DUF6534"/>
    <property type="match status" value="1"/>
</dbReference>
<gene>
    <name evidence="4" type="ORF">R3P38DRAFT_2773703</name>
</gene>
<evidence type="ECO:0000313" key="4">
    <source>
        <dbReference type="EMBL" id="KAK7033285.1"/>
    </source>
</evidence>
<organism evidence="4 5">
    <name type="scientific">Favolaschia claudopus</name>
    <dbReference type="NCBI Taxonomy" id="2862362"/>
    <lineage>
        <taxon>Eukaryota</taxon>
        <taxon>Fungi</taxon>
        <taxon>Dikarya</taxon>
        <taxon>Basidiomycota</taxon>
        <taxon>Agaricomycotina</taxon>
        <taxon>Agaricomycetes</taxon>
        <taxon>Agaricomycetidae</taxon>
        <taxon>Agaricales</taxon>
        <taxon>Marasmiineae</taxon>
        <taxon>Mycenaceae</taxon>
        <taxon>Favolaschia</taxon>
    </lineage>
</organism>
<dbReference type="PANTHER" id="PTHR40465">
    <property type="entry name" value="CHROMOSOME 1, WHOLE GENOME SHOTGUN SEQUENCE"/>
    <property type="match status" value="1"/>
</dbReference>
<feature type="transmembrane region" description="Helical" evidence="2">
    <location>
        <begin position="98"/>
        <end position="124"/>
    </location>
</feature>
<keyword evidence="2" id="KW-0812">Transmembrane</keyword>
<dbReference type="EMBL" id="JAWWNJ010000023">
    <property type="protein sequence ID" value="KAK7033285.1"/>
    <property type="molecule type" value="Genomic_DNA"/>
</dbReference>
<dbReference type="AlphaFoldDB" id="A0AAW0C266"/>
<protein>
    <recommendedName>
        <fullName evidence="3">DUF6534 domain-containing protein</fullName>
    </recommendedName>
</protein>
<name>A0AAW0C266_9AGAR</name>
<feature type="region of interest" description="Disordered" evidence="1">
    <location>
        <begin position="284"/>
        <end position="337"/>
    </location>
</feature>